<dbReference type="KEGG" id="psuu:Psuf_042170"/>
<dbReference type="EMBL" id="AP022871">
    <property type="protein sequence ID" value="BCB86904.1"/>
    <property type="molecule type" value="Genomic_DNA"/>
</dbReference>
<evidence type="ECO:0000256" key="1">
    <source>
        <dbReference type="SAM" id="MobiDB-lite"/>
    </source>
</evidence>
<dbReference type="AlphaFoldDB" id="A0A6F8YLB1"/>
<feature type="region of interest" description="Disordered" evidence="1">
    <location>
        <begin position="242"/>
        <end position="303"/>
    </location>
</feature>
<sequence>MARRGLAGMGAAGFSGAAGVAVTWLVARALGAEQAGAFFAATAGFVLAGGVVRLGTQTGLVYWVAWLRMRERTHLLGACLRIALVPVAAASVAVAAVLWFAAPAPLDSLALFLPLAALSDAALAGTRGYRQLRPTLLLERLARPALQVLTIGTLAVAAVSTPGPYAAAWVVPYLPAALLAGYALRRAYLSVPTPRAGRATRRISRCARGSGGTPGHARWPASPSSPSSGWTCCWWRCSAASRRPPCMRSPAASSCSDSSPTRASRRACSHGWPRHCPQGTGSPPTTCTRPRPAGSCWSPGRST</sequence>
<name>A0A6F8YLB1_9ACTN</name>
<keyword evidence="2" id="KW-0472">Membrane</keyword>
<evidence type="ECO:0000313" key="4">
    <source>
        <dbReference type="Proteomes" id="UP000503011"/>
    </source>
</evidence>
<reference evidence="3 4" key="2">
    <citation type="submission" date="2020-03" db="EMBL/GenBank/DDBJ databases">
        <authorList>
            <person name="Ichikawa N."/>
            <person name="Kimura A."/>
            <person name="Kitahashi Y."/>
            <person name="Uohara A."/>
        </authorList>
    </citation>
    <scope>NUCLEOTIDE SEQUENCE [LARGE SCALE GENOMIC DNA]</scope>
    <source>
        <strain evidence="3 4">NBRC 105367</strain>
    </source>
</reference>
<evidence type="ECO:0000256" key="2">
    <source>
        <dbReference type="SAM" id="Phobius"/>
    </source>
</evidence>
<reference evidence="3 4" key="1">
    <citation type="submission" date="2020-03" db="EMBL/GenBank/DDBJ databases">
        <title>Whole genome shotgun sequence of Phytohabitans suffuscus NBRC 105367.</title>
        <authorList>
            <person name="Komaki H."/>
            <person name="Tamura T."/>
        </authorList>
    </citation>
    <scope>NUCLEOTIDE SEQUENCE [LARGE SCALE GENOMIC DNA]</scope>
    <source>
        <strain evidence="3 4">NBRC 105367</strain>
    </source>
</reference>
<evidence type="ECO:0008006" key="5">
    <source>
        <dbReference type="Google" id="ProtNLM"/>
    </source>
</evidence>
<protein>
    <recommendedName>
        <fullName evidence="5">Polysaccharide biosynthesis protein C-terminal domain-containing protein</fullName>
    </recommendedName>
</protein>
<feature type="compositionally biased region" description="Polar residues" evidence="1">
    <location>
        <begin position="279"/>
        <end position="288"/>
    </location>
</feature>
<gene>
    <name evidence="3" type="ORF">Psuf_042170</name>
</gene>
<feature type="transmembrane region" description="Helical" evidence="2">
    <location>
        <begin position="41"/>
        <end position="66"/>
    </location>
</feature>
<proteinExistence type="predicted"/>
<dbReference type="Proteomes" id="UP000503011">
    <property type="component" value="Chromosome"/>
</dbReference>
<feature type="transmembrane region" description="Helical" evidence="2">
    <location>
        <begin position="78"/>
        <end position="102"/>
    </location>
</feature>
<keyword evidence="4" id="KW-1185">Reference proteome</keyword>
<feature type="compositionally biased region" description="Low complexity" evidence="1">
    <location>
        <begin position="248"/>
        <end position="262"/>
    </location>
</feature>
<evidence type="ECO:0000313" key="3">
    <source>
        <dbReference type="EMBL" id="BCB86904.1"/>
    </source>
</evidence>
<feature type="transmembrane region" description="Helical" evidence="2">
    <location>
        <begin position="166"/>
        <end position="184"/>
    </location>
</feature>
<keyword evidence="2" id="KW-0812">Transmembrane</keyword>
<accession>A0A6F8YLB1</accession>
<keyword evidence="2" id="KW-1133">Transmembrane helix</keyword>
<organism evidence="3 4">
    <name type="scientific">Phytohabitans suffuscus</name>
    <dbReference type="NCBI Taxonomy" id="624315"/>
    <lineage>
        <taxon>Bacteria</taxon>
        <taxon>Bacillati</taxon>
        <taxon>Actinomycetota</taxon>
        <taxon>Actinomycetes</taxon>
        <taxon>Micromonosporales</taxon>
        <taxon>Micromonosporaceae</taxon>
    </lineage>
</organism>
<feature type="region of interest" description="Disordered" evidence="1">
    <location>
        <begin position="205"/>
        <end position="226"/>
    </location>
</feature>